<dbReference type="EMBL" id="BSNK01000001">
    <property type="protein sequence ID" value="GLQ22314.1"/>
    <property type="molecule type" value="Genomic_DNA"/>
</dbReference>
<comment type="similarity">
    <text evidence="5">Belongs to the TonB family.</text>
</comment>
<comment type="function">
    <text evidence="5">Interacts with outer membrane receptor proteins that carry out high-affinity binding and energy dependent uptake into the periplasmic space of specific substrates. It could act to transduce energy from the cytoplasmic membrane to specific energy-requiring processes in the outer membrane, resulting in the release into the periplasm of ligands bound by these outer membrane proteins.</text>
</comment>
<dbReference type="SUPFAM" id="SSF74653">
    <property type="entry name" value="TolA/TonB C-terminal domain"/>
    <property type="match status" value="1"/>
</dbReference>
<evidence type="ECO:0000256" key="3">
    <source>
        <dbReference type="ARBA" id="ARBA00022989"/>
    </source>
</evidence>
<proteinExistence type="inferred from homology"/>
<evidence type="ECO:0000256" key="6">
    <source>
        <dbReference type="SAM" id="MobiDB-lite"/>
    </source>
</evidence>
<dbReference type="PROSITE" id="PS52015">
    <property type="entry name" value="TONB_CTD"/>
    <property type="match status" value="1"/>
</dbReference>
<dbReference type="Pfam" id="PF03544">
    <property type="entry name" value="TonB_C"/>
    <property type="match status" value="1"/>
</dbReference>
<feature type="compositionally biased region" description="Basic and acidic residues" evidence="6">
    <location>
        <begin position="176"/>
        <end position="189"/>
    </location>
</feature>
<keyword evidence="5" id="KW-0813">Transport</keyword>
<dbReference type="InterPro" id="IPR006260">
    <property type="entry name" value="TonB/TolA_C"/>
</dbReference>
<evidence type="ECO:0000259" key="7">
    <source>
        <dbReference type="PROSITE" id="PS52015"/>
    </source>
</evidence>
<keyword evidence="5" id="KW-1003">Cell membrane</keyword>
<keyword evidence="5" id="KW-0997">Cell inner membrane</keyword>
<evidence type="ECO:0000256" key="2">
    <source>
        <dbReference type="ARBA" id="ARBA00022692"/>
    </source>
</evidence>
<sequence length="329" mass="36910">MHPVYTDGVHSLYKDGVYQPIEDEIDELTEPRSWLWPAGLAGSAIFLISAYLFAMSSGSSTGVAEPIGPEPEARQAYLRALGEGDAALRRARLTDFLNQHTNNPRSGAARAQLDVLDMEADRDWQDTLTTAYDPRLDIAKRRLAVYAYQREWGRYLGARDAEIETLLQDIERDIEGDARPDRTLPRDPEAYAGMPDSQLMGGPSGRNSRVRFRTLPRPGYKTYGESGEVITETGEVIAPRVVRNVTPRYPRRAERRGIDAVVTLSLTIGADGRVDEVELVSVYADRYEDDFIQEAERAALRTRFQPKTVGGVPTEAVGVRKRYRFDSDR</sequence>
<reference evidence="8" key="2">
    <citation type="submission" date="2023-01" db="EMBL/GenBank/DDBJ databases">
        <title>Draft genome sequence of Algimonas ampicilliniresistens strain NBRC 108219.</title>
        <authorList>
            <person name="Sun Q."/>
            <person name="Mori K."/>
        </authorList>
    </citation>
    <scope>NUCLEOTIDE SEQUENCE</scope>
    <source>
        <strain evidence="8">NBRC 108219</strain>
    </source>
</reference>
<dbReference type="InterPro" id="IPR003538">
    <property type="entry name" value="TonB"/>
</dbReference>
<dbReference type="Gene3D" id="3.30.1150.10">
    <property type="match status" value="1"/>
</dbReference>
<keyword evidence="2 5" id="KW-0812">Transmembrane</keyword>
<comment type="caution">
    <text evidence="8">The sequence shown here is derived from an EMBL/GenBank/DDBJ whole genome shotgun (WGS) entry which is preliminary data.</text>
</comment>
<evidence type="ECO:0000313" key="9">
    <source>
        <dbReference type="Proteomes" id="UP001161391"/>
    </source>
</evidence>
<gene>
    <name evidence="8" type="ORF">GCM10007853_01880</name>
</gene>
<keyword evidence="3 5" id="KW-1133">Transmembrane helix</keyword>
<comment type="subcellular location">
    <subcellularLocation>
        <location evidence="5">Cell inner membrane</location>
        <topology evidence="5">Single-pass membrane protein</topology>
        <orientation evidence="5">Periplasmic side</orientation>
    </subcellularLocation>
    <subcellularLocation>
        <location evidence="1">Membrane</location>
        <topology evidence="1">Single-pass membrane protein</topology>
    </subcellularLocation>
</comment>
<feature type="region of interest" description="Disordered" evidence="6">
    <location>
        <begin position="176"/>
        <end position="209"/>
    </location>
</feature>
<dbReference type="PRINTS" id="PR01374">
    <property type="entry name" value="TONBPROTEIN"/>
</dbReference>
<keyword evidence="9" id="KW-1185">Reference proteome</keyword>
<feature type="domain" description="TonB C-terminal" evidence="7">
    <location>
        <begin position="234"/>
        <end position="329"/>
    </location>
</feature>
<dbReference type="Proteomes" id="UP001161391">
    <property type="component" value="Unassembled WGS sequence"/>
</dbReference>
<keyword evidence="5" id="KW-0735">Signal-anchor</keyword>
<keyword evidence="5" id="KW-0653">Protein transport</keyword>
<protein>
    <recommendedName>
        <fullName evidence="5">Protein TonB</fullName>
    </recommendedName>
</protein>
<organism evidence="8 9">
    <name type="scientific">Algimonas ampicilliniresistens</name>
    <dbReference type="NCBI Taxonomy" id="1298735"/>
    <lineage>
        <taxon>Bacteria</taxon>
        <taxon>Pseudomonadati</taxon>
        <taxon>Pseudomonadota</taxon>
        <taxon>Alphaproteobacteria</taxon>
        <taxon>Maricaulales</taxon>
        <taxon>Robiginitomaculaceae</taxon>
        <taxon>Algimonas</taxon>
    </lineage>
</organism>
<keyword evidence="4 5" id="KW-0472">Membrane</keyword>
<dbReference type="NCBIfam" id="TIGR01352">
    <property type="entry name" value="tonB_Cterm"/>
    <property type="match status" value="1"/>
</dbReference>
<name>A0ABQ5V5R3_9PROT</name>
<evidence type="ECO:0000256" key="1">
    <source>
        <dbReference type="ARBA" id="ARBA00004167"/>
    </source>
</evidence>
<reference evidence="8" key="1">
    <citation type="journal article" date="2014" name="Int. J. Syst. Evol. Microbiol.">
        <title>Complete genome of a new Firmicutes species belonging to the dominant human colonic microbiota ('Ruminococcus bicirculans') reveals two chromosomes and a selective capacity to utilize plant glucans.</title>
        <authorList>
            <consortium name="NISC Comparative Sequencing Program"/>
            <person name="Wegmann U."/>
            <person name="Louis P."/>
            <person name="Goesmann A."/>
            <person name="Henrissat B."/>
            <person name="Duncan S.H."/>
            <person name="Flint H.J."/>
        </authorList>
    </citation>
    <scope>NUCLEOTIDE SEQUENCE</scope>
    <source>
        <strain evidence="8">NBRC 108219</strain>
    </source>
</reference>
<evidence type="ECO:0000313" key="8">
    <source>
        <dbReference type="EMBL" id="GLQ22314.1"/>
    </source>
</evidence>
<evidence type="ECO:0000256" key="4">
    <source>
        <dbReference type="ARBA" id="ARBA00023136"/>
    </source>
</evidence>
<evidence type="ECO:0000256" key="5">
    <source>
        <dbReference type="RuleBase" id="RU362123"/>
    </source>
</evidence>
<accession>A0ABQ5V5R3</accession>
<feature type="transmembrane region" description="Helical" evidence="5">
    <location>
        <begin position="34"/>
        <end position="54"/>
    </location>
</feature>
<dbReference type="InterPro" id="IPR037682">
    <property type="entry name" value="TonB_C"/>
</dbReference>